<evidence type="ECO:0000313" key="1">
    <source>
        <dbReference type="EMBL" id="EIW76016.1"/>
    </source>
</evidence>
<dbReference type="KEGG" id="cput:CONPUDRAFT_65253"/>
<accession>A0A5M3MAL6</accession>
<reference evidence="2" key="1">
    <citation type="journal article" date="2012" name="Science">
        <title>The Paleozoic origin of enzymatic lignin decomposition reconstructed from 31 fungal genomes.</title>
        <authorList>
            <person name="Floudas D."/>
            <person name="Binder M."/>
            <person name="Riley R."/>
            <person name="Barry K."/>
            <person name="Blanchette R.A."/>
            <person name="Henrissat B."/>
            <person name="Martinez A.T."/>
            <person name="Otillar R."/>
            <person name="Spatafora J.W."/>
            <person name="Yadav J.S."/>
            <person name="Aerts A."/>
            <person name="Benoit I."/>
            <person name="Boyd A."/>
            <person name="Carlson A."/>
            <person name="Copeland A."/>
            <person name="Coutinho P.M."/>
            <person name="de Vries R.P."/>
            <person name="Ferreira P."/>
            <person name="Findley K."/>
            <person name="Foster B."/>
            <person name="Gaskell J."/>
            <person name="Glotzer D."/>
            <person name="Gorecki P."/>
            <person name="Heitman J."/>
            <person name="Hesse C."/>
            <person name="Hori C."/>
            <person name="Igarashi K."/>
            <person name="Jurgens J.A."/>
            <person name="Kallen N."/>
            <person name="Kersten P."/>
            <person name="Kohler A."/>
            <person name="Kuees U."/>
            <person name="Kumar T.K.A."/>
            <person name="Kuo A."/>
            <person name="LaButti K."/>
            <person name="Larrondo L.F."/>
            <person name="Lindquist E."/>
            <person name="Ling A."/>
            <person name="Lombard V."/>
            <person name="Lucas S."/>
            <person name="Lundell T."/>
            <person name="Martin R."/>
            <person name="McLaughlin D.J."/>
            <person name="Morgenstern I."/>
            <person name="Morin E."/>
            <person name="Murat C."/>
            <person name="Nagy L.G."/>
            <person name="Nolan M."/>
            <person name="Ohm R.A."/>
            <person name="Patyshakuliyeva A."/>
            <person name="Rokas A."/>
            <person name="Ruiz-Duenas F.J."/>
            <person name="Sabat G."/>
            <person name="Salamov A."/>
            <person name="Samejima M."/>
            <person name="Schmutz J."/>
            <person name="Slot J.C."/>
            <person name="St John F."/>
            <person name="Stenlid J."/>
            <person name="Sun H."/>
            <person name="Sun S."/>
            <person name="Syed K."/>
            <person name="Tsang A."/>
            <person name="Wiebenga A."/>
            <person name="Young D."/>
            <person name="Pisabarro A."/>
            <person name="Eastwood D.C."/>
            <person name="Martin F."/>
            <person name="Cullen D."/>
            <person name="Grigoriev I.V."/>
            <person name="Hibbett D.S."/>
        </authorList>
    </citation>
    <scope>NUCLEOTIDE SEQUENCE [LARGE SCALE GENOMIC DNA]</scope>
    <source>
        <strain evidence="2">RWD-64-598 SS2</strain>
    </source>
</reference>
<proteinExistence type="predicted"/>
<organism evidence="1 2">
    <name type="scientific">Coniophora puteana (strain RWD-64-598)</name>
    <name type="common">Brown rot fungus</name>
    <dbReference type="NCBI Taxonomy" id="741705"/>
    <lineage>
        <taxon>Eukaryota</taxon>
        <taxon>Fungi</taxon>
        <taxon>Dikarya</taxon>
        <taxon>Basidiomycota</taxon>
        <taxon>Agaricomycotina</taxon>
        <taxon>Agaricomycetes</taxon>
        <taxon>Agaricomycetidae</taxon>
        <taxon>Boletales</taxon>
        <taxon>Coniophorineae</taxon>
        <taxon>Coniophoraceae</taxon>
        <taxon>Coniophora</taxon>
    </lineage>
</organism>
<dbReference type="EMBL" id="JH711587">
    <property type="protein sequence ID" value="EIW76016.1"/>
    <property type="molecule type" value="Genomic_DNA"/>
</dbReference>
<dbReference type="AlphaFoldDB" id="A0A5M3MAL6"/>
<dbReference type="GeneID" id="19208414"/>
<name>A0A5M3MAL6_CONPW</name>
<gene>
    <name evidence="1" type="ORF">CONPUDRAFT_65253</name>
</gene>
<evidence type="ECO:0000313" key="2">
    <source>
        <dbReference type="Proteomes" id="UP000053558"/>
    </source>
</evidence>
<comment type="caution">
    <text evidence="1">The sequence shown here is derived from an EMBL/GenBank/DDBJ whole genome shotgun (WGS) entry which is preliminary data.</text>
</comment>
<keyword evidence="2" id="KW-1185">Reference proteome</keyword>
<dbReference type="RefSeq" id="XP_007773776.1">
    <property type="nucleotide sequence ID" value="XM_007775586.1"/>
</dbReference>
<sequence>MIVVFISNNVKGTHFSEDGIHNIHAFNFKVNAQLDGQDYTKLQCSKLVSNIKTLHHLQSHMSSLSLITPVNYHCCPNSCICYTGDYQHFDHCPHYSKSCYDNQG</sequence>
<protein>
    <submittedName>
        <fullName evidence="1">Uncharacterized protein</fullName>
    </submittedName>
</protein>
<dbReference type="Proteomes" id="UP000053558">
    <property type="component" value="Unassembled WGS sequence"/>
</dbReference>